<feature type="signal peptide" evidence="1">
    <location>
        <begin position="1"/>
        <end position="27"/>
    </location>
</feature>
<comment type="caution">
    <text evidence="3">The sequence shown here is derived from an EMBL/GenBank/DDBJ whole genome shotgun (WGS) entry which is preliminary data.</text>
</comment>
<dbReference type="AlphaFoldDB" id="A0A4R0P1D8"/>
<protein>
    <submittedName>
        <fullName evidence="3">Sugar phosphate isomerase/epimerase</fullName>
    </submittedName>
</protein>
<dbReference type="Proteomes" id="UP000291485">
    <property type="component" value="Unassembled WGS sequence"/>
</dbReference>
<keyword evidence="4" id="KW-1185">Reference proteome</keyword>
<dbReference type="EMBL" id="SJSN01000011">
    <property type="protein sequence ID" value="TCD07025.1"/>
    <property type="molecule type" value="Genomic_DNA"/>
</dbReference>
<name>A0A4R0P1D8_9SPHI</name>
<dbReference type="OrthoDB" id="9798407at2"/>
<dbReference type="InterPro" id="IPR036237">
    <property type="entry name" value="Xyl_isomerase-like_sf"/>
</dbReference>
<proteinExistence type="predicted"/>
<evidence type="ECO:0000259" key="2">
    <source>
        <dbReference type="Pfam" id="PF01261"/>
    </source>
</evidence>
<dbReference type="Pfam" id="PF01261">
    <property type="entry name" value="AP_endonuc_2"/>
    <property type="match status" value="1"/>
</dbReference>
<dbReference type="PROSITE" id="PS51318">
    <property type="entry name" value="TAT"/>
    <property type="match status" value="1"/>
</dbReference>
<reference evidence="3 4" key="1">
    <citation type="submission" date="2019-02" db="EMBL/GenBank/DDBJ databases">
        <title>Pedobacter sp. RP-3-11 sp. nov., isolated from Arctic soil.</title>
        <authorList>
            <person name="Dahal R.H."/>
        </authorList>
    </citation>
    <scope>NUCLEOTIDE SEQUENCE [LARGE SCALE GENOMIC DNA]</scope>
    <source>
        <strain evidence="3 4">RP-3-11</strain>
    </source>
</reference>
<dbReference type="Gene3D" id="3.20.20.150">
    <property type="entry name" value="Divalent-metal-dependent TIM barrel enzymes"/>
    <property type="match status" value="1"/>
</dbReference>
<dbReference type="PANTHER" id="PTHR12110">
    <property type="entry name" value="HYDROXYPYRUVATE ISOMERASE"/>
    <property type="match status" value="1"/>
</dbReference>
<dbReference type="GO" id="GO:0016853">
    <property type="term" value="F:isomerase activity"/>
    <property type="evidence" value="ECO:0007669"/>
    <property type="project" value="UniProtKB-KW"/>
</dbReference>
<sequence>MLSRRSFILSSSMAAAAALLIPSFACMGDKKNVGLQLWSLRDELPKDVKGTIEKVAKAGFTQVEPYGFSIKDQYWGLNPIEFKKLLDDNSLYAPSGHYSLTNYLANGDTAELEEAIVAAKVLGSEYITIPWLDPSIRKNADDYMELVKKINQAGKMCKDAGIRLAYHNHDFEFEKQGDTTGYEILLKGTDKNLVDFELDLYWVVRSGNDPIKLFKENAGRFTMWHVKDMDKKDPILNAEVGTGSINFKTIFADAKLSGMKYFFVEHETNYKPNPMESVAASCAYIKKNLFNFSI</sequence>
<dbReference type="InterPro" id="IPR013022">
    <property type="entry name" value="Xyl_isomerase-like_TIM-brl"/>
</dbReference>
<feature type="chain" id="PRO_5020216850" evidence="1">
    <location>
        <begin position="28"/>
        <end position="294"/>
    </location>
</feature>
<dbReference type="InterPro" id="IPR006311">
    <property type="entry name" value="TAT_signal"/>
</dbReference>
<keyword evidence="1" id="KW-0732">Signal</keyword>
<keyword evidence="3" id="KW-0413">Isomerase</keyword>
<gene>
    <name evidence="3" type="ORF">EZ449_14630</name>
</gene>
<evidence type="ECO:0000313" key="3">
    <source>
        <dbReference type="EMBL" id="TCD07025.1"/>
    </source>
</evidence>
<accession>A0A4R0P1D8</accession>
<dbReference type="InterPro" id="IPR050312">
    <property type="entry name" value="IolE/XylAMocC-like"/>
</dbReference>
<evidence type="ECO:0000256" key="1">
    <source>
        <dbReference type="SAM" id="SignalP"/>
    </source>
</evidence>
<feature type="domain" description="Xylose isomerase-like TIM barrel" evidence="2">
    <location>
        <begin position="52"/>
        <end position="287"/>
    </location>
</feature>
<dbReference type="RefSeq" id="WP_131560107.1">
    <property type="nucleotide sequence ID" value="NZ_SJSN01000011.1"/>
</dbReference>
<dbReference type="PANTHER" id="PTHR12110:SF41">
    <property type="entry name" value="INOSOSE DEHYDRATASE"/>
    <property type="match status" value="1"/>
</dbReference>
<organism evidence="3 4">
    <name type="scientific">Pedobacter frigidisoli</name>
    <dbReference type="NCBI Taxonomy" id="2530455"/>
    <lineage>
        <taxon>Bacteria</taxon>
        <taxon>Pseudomonadati</taxon>
        <taxon>Bacteroidota</taxon>
        <taxon>Sphingobacteriia</taxon>
        <taxon>Sphingobacteriales</taxon>
        <taxon>Sphingobacteriaceae</taxon>
        <taxon>Pedobacter</taxon>
    </lineage>
</organism>
<dbReference type="SUPFAM" id="SSF51658">
    <property type="entry name" value="Xylose isomerase-like"/>
    <property type="match status" value="1"/>
</dbReference>
<evidence type="ECO:0000313" key="4">
    <source>
        <dbReference type="Proteomes" id="UP000291485"/>
    </source>
</evidence>